<dbReference type="Gene3D" id="3.90.105.10">
    <property type="entry name" value="Molybdopterin biosynthesis moea protein, domain 2"/>
    <property type="match status" value="1"/>
</dbReference>
<sequence length="469" mass="50947">MGIDVTELSSTDDLHHPEAAIQEAQILAAQSFHAEKTFFLIGGSTSGNLAMLLAVCDPGDLVIVQRNVHKSVINGLKLAGASAVFVSPQRDAGSGLAVIPSLSGIEEALQRHPQAKAVFLSNPNYYGMGELLNRYAETAHQYGVPLLVDEAHGAHYGQHREFPRSAMQAGADAAVQSTHKTLPALTMGAMLHIQGNRINLDRLKQALAIVQSSSPSFPIMASLDISRAMMASLQEELFQPALAHARSFRAWLKAARMFLQEAAFTDVTVNSKHDGSEKIKLTSPQRDPLRIVLHDSTGTLTGKQLQQLLEEKGCWAEMSDNVYVVLLIGIGTGDEHMERLRDSITFIHQAIVSEMDDSALNMKRSAKEEVESRHAVWAATELEEPVSFGGGWYRNQPSVRLPLRDAIGRRVAEMVVPYPPGIPLLYAGERLTIAMADEIERLASGRANFQGAVDSGMGTIAVYEEKPGG</sequence>
<accession>A0A2R5EP09</accession>
<feature type="domain" description="Orn/Lys/Arg decarboxylase C-terminal" evidence="7">
    <location>
        <begin position="400"/>
        <end position="434"/>
    </location>
</feature>
<dbReference type="InterPro" id="IPR052357">
    <property type="entry name" value="Orn_Lys_Arg_decarboxylase-I"/>
</dbReference>
<comment type="caution">
    <text evidence="8">The sequence shown here is derived from an EMBL/GenBank/DDBJ whole genome shotgun (WGS) entry which is preliminary data.</text>
</comment>
<proteinExistence type="inferred from homology"/>
<dbReference type="Proteomes" id="UP000245202">
    <property type="component" value="Unassembled WGS sequence"/>
</dbReference>
<dbReference type="InterPro" id="IPR015424">
    <property type="entry name" value="PyrdxlP-dep_Trfase"/>
</dbReference>
<dbReference type="InterPro" id="IPR008286">
    <property type="entry name" value="Prn/Lys/Arg_de-COase_C"/>
</dbReference>
<dbReference type="Pfam" id="PF03711">
    <property type="entry name" value="OKR_DC_1_C"/>
    <property type="match status" value="1"/>
</dbReference>
<evidence type="ECO:0000256" key="2">
    <source>
        <dbReference type="ARBA" id="ARBA00010671"/>
    </source>
</evidence>
<dbReference type="GO" id="GO:0016831">
    <property type="term" value="F:carboxy-lyase activity"/>
    <property type="evidence" value="ECO:0007669"/>
    <property type="project" value="UniProtKB-KW"/>
</dbReference>
<dbReference type="Gene3D" id="3.40.640.10">
    <property type="entry name" value="Type I PLP-dependent aspartate aminotransferase-like (Major domain)"/>
    <property type="match status" value="1"/>
</dbReference>
<comment type="similarity">
    <text evidence="2">Belongs to the Orn/Lys/Arg decarboxylase class-I family.</text>
</comment>
<dbReference type="InterPro" id="IPR000310">
    <property type="entry name" value="Orn/Lys/Arg_deCO2ase_major_dom"/>
</dbReference>
<protein>
    <recommendedName>
        <fullName evidence="10">Amino acid decarboxylase</fullName>
    </recommendedName>
</protein>
<evidence type="ECO:0000256" key="3">
    <source>
        <dbReference type="ARBA" id="ARBA00022793"/>
    </source>
</evidence>
<evidence type="ECO:0000259" key="6">
    <source>
        <dbReference type="Pfam" id="PF01276"/>
    </source>
</evidence>
<evidence type="ECO:0000313" key="9">
    <source>
        <dbReference type="Proteomes" id="UP000245202"/>
    </source>
</evidence>
<dbReference type="InterPro" id="IPR036633">
    <property type="entry name" value="Prn/Lys/Arg_de-COase_C_sf"/>
</dbReference>
<evidence type="ECO:0000259" key="7">
    <source>
        <dbReference type="Pfam" id="PF03711"/>
    </source>
</evidence>
<organism evidence="8 9">
    <name type="scientific">Paenibacillus agaridevorans</name>
    <dbReference type="NCBI Taxonomy" id="171404"/>
    <lineage>
        <taxon>Bacteria</taxon>
        <taxon>Bacillati</taxon>
        <taxon>Bacillota</taxon>
        <taxon>Bacilli</taxon>
        <taxon>Bacillales</taxon>
        <taxon>Paenibacillaceae</taxon>
        <taxon>Paenibacillus</taxon>
    </lineage>
</organism>
<evidence type="ECO:0000313" key="8">
    <source>
        <dbReference type="EMBL" id="GBG08436.1"/>
    </source>
</evidence>
<dbReference type="AlphaFoldDB" id="A0A2R5EP09"/>
<dbReference type="SUPFAM" id="SSF55904">
    <property type="entry name" value="Ornithine decarboxylase C-terminal domain"/>
    <property type="match status" value="1"/>
</dbReference>
<gene>
    <name evidence="8" type="ORF">PAT3040_03017</name>
</gene>
<dbReference type="PANTHER" id="PTHR43277:SF3">
    <property type="entry name" value="DECARBOXYLASE, PUTATIVE-RELATED"/>
    <property type="match status" value="1"/>
</dbReference>
<dbReference type="PANTHER" id="PTHR43277">
    <property type="entry name" value="ARGININE DECARBOXYLASE"/>
    <property type="match status" value="1"/>
</dbReference>
<reference evidence="8 9" key="1">
    <citation type="submission" date="2017-08" db="EMBL/GenBank/DDBJ databases">
        <title>Substantial Increase in Enzyme Production by Combined Drug-Resistance Mutations in Paenibacillus agaridevorans.</title>
        <authorList>
            <person name="Tanaka Y."/>
            <person name="Funane K."/>
            <person name="Hosaka T."/>
            <person name="Shiwa Y."/>
            <person name="Fujita N."/>
            <person name="Miyazaki T."/>
            <person name="Yoshikawa H."/>
            <person name="Murakami K."/>
            <person name="Kasahara K."/>
            <person name="Inaoka T."/>
            <person name="Hiraga Y."/>
            <person name="Ochi K."/>
        </authorList>
    </citation>
    <scope>NUCLEOTIDE SEQUENCE [LARGE SCALE GENOMIC DNA]</scope>
    <source>
        <strain evidence="8 9">T-3040</strain>
    </source>
</reference>
<keyword evidence="9" id="KW-1185">Reference proteome</keyword>
<evidence type="ECO:0000256" key="4">
    <source>
        <dbReference type="ARBA" id="ARBA00022898"/>
    </source>
</evidence>
<feature type="domain" description="Orn/Lys/Arg decarboxylases family 1 pyridoxal-P attachment site" evidence="6">
    <location>
        <begin position="2"/>
        <end position="332"/>
    </location>
</feature>
<keyword evidence="5" id="KW-0456">Lyase</keyword>
<dbReference type="Pfam" id="PF01276">
    <property type="entry name" value="OKR_DC_1"/>
    <property type="match status" value="1"/>
</dbReference>
<evidence type="ECO:0000256" key="1">
    <source>
        <dbReference type="ARBA" id="ARBA00001933"/>
    </source>
</evidence>
<dbReference type="InterPro" id="IPR015421">
    <property type="entry name" value="PyrdxlP-dep_Trfase_major"/>
</dbReference>
<keyword evidence="3" id="KW-0210">Decarboxylase</keyword>
<comment type="cofactor">
    <cofactor evidence="1">
        <name>pyridoxal 5'-phosphate</name>
        <dbReference type="ChEBI" id="CHEBI:597326"/>
    </cofactor>
</comment>
<name>A0A2R5EP09_9BACL</name>
<evidence type="ECO:0008006" key="10">
    <source>
        <dbReference type="Google" id="ProtNLM"/>
    </source>
</evidence>
<dbReference type="SUPFAM" id="SSF53383">
    <property type="entry name" value="PLP-dependent transferases"/>
    <property type="match status" value="1"/>
</dbReference>
<keyword evidence="4" id="KW-0663">Pyridoxal phosphate</keyword>
<dbReference type="EMBL" id="BDQX01000164">
    <property type="protein sequence ID" value="GBG08436.1"/>
    <property type="molecule type" value="Genomic_DNA"/>
</dbReference>
<evidence type="ECO:0000256" key="5">
    <source>
        <dbReference type="ARBA" id="ARBA00023239"/>
    </source>
</evidence>